<dbReference type="InterPro" id="IPR011008">
    <property type="entry name" value="Dimeric_a/b-barrel"/>
</dbReference>
<evidence type="ECO:0000313" key="2">
    <source>
        <dbReference type="EMBL" id="UWX05070.1"/>
    </source>
</evidence>
<dbReference type="SUPFAM" id="SSF54909">
    <property type="entry name" value="Dimeric alpha+beta barrel"/>
    <property type="match status" value="1"/>
</dbReference>
<keyword evidence="3" id="KW-1185">Reference proteome</keyword>
<name>A0ABY5XYU7_9BACT</name>
<dbReference type="SMART" id="SM00886">
    <property type="entry name" value="Dabb"/>
    <property type="match status" value="1"/>
</dbReference>
<dbReference type="PANTHER" id="PTHR37832">
    <property type="entry name" value="BLL2683 PROTEIN"/>
    <property type="match status" value="1"/>
</dbReference>
<dbReference type="RefSeq" id="WP_334314631.1">
    <property type="nucleotide sequence ID" value="NZ_CP065938.1"/>
</dbReference>
<proteinExistence type="predicted"/>
<dbReference type="PROSITE" id="PS51502">
    <property type="entry name" value="S_R_A_B_BARREL"/>
    <property type="match status" value="1"/>
</dbReference>
<organism evidence="2 3">
    <name type="scientific">Taurinivorans muris</name>
    <dbReference type="NCBI Taxonomy" id="2787751"/>
    <lineage>
        <taxon>Bacteria</taxon>
        <taxon>Pseudomonadati</taxon>
        <taxon>Thermodesulfobacteriota</taxon>
        <taxon>Desulfovibrionia</taxon>
        <taxon>Desulfovibrionales</taxon>
        <taxon>Desulfovibrionaceae</taxon>
        <taxon>Taurinivorans</taxon>
    </lineage>
</organism>
<protein>
    <submittedName>
        <fullName evidence="2">Dabb family protein</fullName>
    </submittedName>
</protein>
<dbReference type="Proteomes" id="UP001058120">
    <property type="component" value="Chromosome"/>
</dbReference>
<dbReference type="Gene3D" id="3.30.70.100">
    <property type="match status" value="1"/>
</dbReference>
<feature type="domain" description="Stress-response A/B barrel" evidence="1">
    <location>
        <begin position="2"/>
        <end position="100"/>
    </location>
</feature>
<dbReference type="Pfam" id="PF07876">
    <property type="entry name" value="Dabb"/>
    <property type="match status" value="1"/>
</dbReference>
<sequence>MIHHVVWWTLKDGVNGKSAKEAADYLVKLGMEKMAGKIDVLLSLEMTAQFAKTTTQEMQLLLHSTHKDEQALAEYAAHPVHVEFAGELKQYASSRQAIDYIV</sequence>
<dbReference type="EMBL" id="CP065938">
    <property type="protein sequence ID" value="UWX05070.1"/>
    <property type="molecule type" value="Genomic_DNA"/>
</dbReference>
<dbReference type="PANTHER" id="PTHR37832:SF1">
    <property type="entry name" value="STRESS-RESPONSE A_B BARREL DOMAIN-CONTAINING PROTEIN"/>
    <property type="match status" value="1"/>
</dbReference>
<evidence type="ECO:0000313" key="3">
    <source>
        <dbReference type="Proteomes" id="UP001058120"/>
    </source>
</evidence>
<reference evidence="2" key="1">
    <citation type="submission" date="2020-12" db="EMBL/GenBank/DDBJ databases">
        <title>Taurinivorans muris gen. nov., sp. nov., fundamental and realized metabolic niche of a ubiquitous sulfidogenic bacterium in the murine intestine.</title>
        <authorList>
            <person name="Ye H."/>
            <person name="Hanson B.T."/>
            <person name="Loy A."/>
        </authorList>
    </citation>
    <scope>NUCLEOTIDE SEQUENCE</scope>
    <source>
        <strain evidence="2">LT0009</strain>
    </source>
</reference>
<gene>
    <name evidence="2" type="ORF">JBF11_06210</name>
</gene>
<dbReference type="InterPro" id="IPR013097">
    <property type="entry name" value="Dabb"/>
</dbReference>
<accession>A0ABY5XYU7</accession>
<evidence type="ECO:0000259" key="1">
    <source>
        <dbReference type="PROSITE" id="PS51502"/>
    </source>
</evidence>